<dbReference type="Gene3D" id="3.40.190.10">
    <property type="entry name" value="Periplasmic binding protein-like II"/>
    <property type="match status" value="1"/>
</dbReference>
<dbReference type="STRING" id="1122207.MUS1_07700"/>
<evidence type="ECO:0008006" key="3">
    <source>
        <dbReference type="Google" id="ProtNLM"/>
    </source>
</evidence>
<name>X7E9T1_9GAMM</name>
<protein>
    <recommendedName>
        <fullName evidence="3">C4-dicarboxylate ABC transporter substrate-binding protein</fullName>
    </recommendedName>
</protein>
<organism evidence="1 2">
    <name type="scientific">Marinomonas ushuaiensis DSM 15871</name>
    <dbReference type="NCBI Taxonomy" id="1122207"/>
    <lineage>
        <taxon>Bacteria</taxon>
        <taxon>Pseudomonadati</taxon>
        <taxon>Pseudomonadota</taxon>
        <taxon>Gammaproteobacteria</taxon>
        <taxon>Oceanospirillales</taxon>
        <taxon>Oceanospirillaceae</taxon>
        <taxon>Marinomonas</taxon>
    </lineage>
</organism>
<dbReference type="Proteomes" id="UP000054058">
    <property type="component" value="Unassembled WGS sequence"/>
</dbReference>
<dbReference type="OrthoDB" id="9776669at2"/>
<keyword evidence="2" id="KW-1185">Reference proteome</keyword>
<evidence type="ECO:0000313" key="1">
    <source>
        <dbReference type="EMBL" id="ETX11936.1"/>
    </source>
</evidence>
<gene>
    <name evidence="1" type="ORF">MUS1_07700</name>
</gene>
<sequence length="50" mass="5566">MASNKAALAKSFGAFNKYFPENMVQKKVVPYHTGAIKAYKEMGIWPADSK</sequence>
<dbReference type="RefSeq" id="WP_156924858.1">
    <property type="nucleotide sequence ID" value="NZ_JAMB01000002.1"/>
</dbReference>
<dbReference type="SUPFAM" id="SSF53850">
    <property type="entry name" value="Periplasmic binding protein-like II"/>
    <property type="match status" value="1"/>
</dbReference>
<dbReference type="EMBL" id="JAMB01000002">
    <property type="protein sequence ID" value="ETX11936.1"/>
    <property type="molecule type" value="Genomic_DNA"/>
</dbReference>
<evidence type="ECO:0000313" key="2">
    <source>
        <dbReference type="Proteomes" id="UP000054058"/>
    </source>
</evidence>
<proteinExistence type="predicted"/>
<dbReference type="AlphaFoldDB" id="X7E9T1"/>
<reference evidence="1 2" key="1">
    <citation type="submission" date="2014-01" db="EMBL/GenBank/DDBJ databases">
        <title>Marinomonas ushuaiensis DSM 15871 Genome Sequencing.</title>
        <authorList>
            <person name="Lai Q."/>
            <person name="Shao Z.S."/>
        </authorList>
    </citation>
    <scope>NUCLEOTIDE SEQUENCE [LARGE SCALE GENOMIC DNA]</scope>
    <source>
        <strain evidence="1 2">DSM 15871</strain>
    </source>
</reference>
<accession>X7E9T1</accession>
<comment type="caution">
    <text evidence="1">The sequence shown here is derived from an EMBL/GenBank/DDBJ whole genome shotgun (WGS) entry which is preliminary data.</text>
</comment>
<dbReference type="PATRIC" id="fig|1122207.3.peg.849"/>